<dbReference type="AlphaFoldDB" id="A0A0K6IUR9"/>
<keyword evidence="1" id="KW-0732">Signal</keyword>
<organism evidence="2 3">
    <name type="scientific">Marinomonas fungiae</name>
    <dbReference type="NCBI Taxonomy" id="1137284"/>
    <lineage>
        <taxon>Bacteria</taxon>
        <taxon>Pseudomonadati</taxon>
        <taxon>Pseudomonadota</taxon>
        <taxon>Gammaproteobacteria</taxon>
        <taxon>Oceanospirillales</taxon>
        <taxon>Oceanospirillaceae</taxon>
        <taxon>Marinomonas</taxon>
    </lineage>
</organism>
<evidence type="ECO:0000313" key="2">
    <source>
        <dbReference type="EMBL" id="CUB06850.1"/>
    </source>
</evidence>
<evidence type="ECO:0000256" key="1">
    <source>
        <dbReference type="SAM" id="SignalP"/>
    </source>
</evidence>
<dbReference type="Proteomes" id="UP000182769">
    <property type="component" value="Unassembled WGS sequence"/>
</dbReference>
<feature type="chain" id="PRO_5005505902" evidence="1">
    <location>
        <begin position="23"/>
        <end position="121"/>
    </location>
</feature>
<accession>A0A0K6IUR9</accession>
<protein>
    <submittedName>
        <fullName evidence="2">Uncharacterized protein</fullName>
    </submittedName>
</protein>
<dbReference type="EMBL" id="CYHG01000024">
    <property type="protein sequence ID" value="CUB06850.1"/>
    <property type="molecule type" value="Genomic_DNA"/>
</dbReference>
<gene>
    <name evidence="2" type="ORF">Ga0061065_1242</name>
</gene>
<evidence type="ECO:0000313" key="3">
    <source>
        <dbReference type="Proteomes" id="UP000182769"/>
    </source>
</evidence>
<proteinExistence type="predicted"/>
<sequence>MKKLIFTSVAAVALTASQFSHAFSAIQKGRDIVQQCRYVDTNLQQTFAQFGSLQTPSKSEFNEAMGIMADTSMCMGFFLGAIGTYESAFLEGHAFPYSGRLEKPCCSSPEQLNCPEQLFST</sequence>
<name>A0A0K6IUR9_9GAMM</name>
<keyword evidence="3" id="KW-1185">Reference proteome</keyword>
<dbReference type="RefSeq" id="WP_055464785.1">
    <property type="nucleotide sequence ID" value="NZ_CYHG01000024.1"/>
</dbReference>
<reference evidence="3" key="1">
    <citation type="submission" date="2015-08" db="EMBL/GenBank/DDBJ databases">
        <authorList>
            <person name="Varghese N."/>
        </authorList>
    </citation>
    <scope>NUCLEOTIDE SEQUENCE [LARGE SCALE GENOMIC DNA]</scope>
    <source>
        <strain evidence="3">JCM 18476</strain>
    </source>
</reference>
<feature type="signal peptide" evidence="1">
    <location>
        <begin position="1"/>
        <end position="22"/>
    </location>
</feature>